<feature type="compositionally biased region" description="Polar residues" evidence="1">
    <location>
        <begin position="442"/>
        <end position="468"/>
    </location>
</feature>
<dbReference type="GO" id="GO:0003714">
    <property type="term" value="F:transcription corepressor activity"/>
    <property type="evidence" value="ECO:0007669"/>
    <property type="project" value="TreeGrafter"/>
</dbReference>
<feature type="compositionally biased region" description="Pro residues" evidence="1">
    <location>
        <begin position="356"/>
        <end position="373"/>
    </location>
</feature>
<dbReference type="PANTHER" id="PTHR12766">
    <property type="entry name" value="DEATH DOMAIN-ASSOCIATED PROTEIN 6 DAXX"/>
    <property type="match status" value="1"/>
</dbReference>
<dbReference type="GO" id="GO:0005634">
    <property type="term" value="C:nucleus"/>
    <property type="evidence" value="ECO:0007669"/>
    <property type="project" value="TreeGrafter"/>
</dbReference>
<dbReference type="GO" id="GO:0003713">
    <property type="term" value="F:transcription coactivator activity"/>
    <property type="evidence" value="ECO:0007669"/>
    <property type="project" value="TreeGrafter"/>
</dbReference>
<evidence type="ECO:0000256" key="2">
    <source>
        <dbReference type="SAM" id="Phobius"/>
    </source>
</evidence>
<keyword evidence="2" id="KW-1133">Transmembrane helix</keyword>
<keyword evidence="4" id="KW-1185">Reference proteome</keyword>
<evidence type="ECO:0000256" key="1">
    <source>
        <dbReference type="SAM" id="MobiDB-lite"/>
    </source>
</evidence>
<dbReference type="GO" id="GO:0050681">
    <property type="term" value="F:nuclear androgen receptor binding"/>
    <property type="evidence" value="ECO:0007669"/>
    <property type="project" value="TreeGrafter"/>
</dbReference>
<accession>A0A830HXF8</accession>
<evidence type="ECO:0000313" key="3">
    <source>
        <dbReference type="EMBL" id="GHP11794.1"/>
    </source>
</evidence>
<comment type="caution">
    <text evidence="3">The sequence shown here is derived from an EMBL/GenBank/DDBJ whole genome shotgun (WGS) entry which is preliminary data.</text>
</comment>
<dbReference type="Proteomes" id="UP000660262">
    <property type="component" value="Unassembled WGS sequence"/>
</dbReference>
<feature type="region of interest" description="Disordered" evidence="1">
    <location>
        <begin position="437"/>
        <end position="550"/>
    </location>
</feature>
<keyword evidence="2" id="KW-0812">Transmembrane</keyword>
<name>A0A830HXF8_9CHLO</name>
<dbReference type="PANTHER" id="PTHR12766:SF7">
    <property type="entry name" value="DEATH DOMAIN-ASSOCIATED PROTEIN 6"/>
    <property type="match status" value="1"/>
</dbReference>
<proteinExistence type="predicted"/>
<dbReference type="AlphaFoldDB" id="A0A830HXF8"/>
<sequence length="550" mass="56496">MATTTTLAPVLPTNTTTTSPITTTTTTAATASTTATTSTTTLVPVLSTTTTTTTAATTTITSTSTTTTTSMTTATSSTTTLAPVLSVTTTATTAAATTTTTTSATTAAVEETGAATTTTAPPPAPITKVTAEVDIAVSGSAADVDVSALIEVTKNMVPDSEGGSTAVVTVDFQVEASVSLEGGITNANFAEKADSIRRSIALALDIPIDLVQNVVILATSASSRRVLMQDSPTSDAVDVGYTVVGIKDGSEADKLASKTKAVVEDNTLAEKVGQEANVVVTVKVKEAPKMAAKVMIEKTVVEATKGSTSKGVEVEQMLKASVDSGDFQAKLVEKSPAAAATLTVEKVSSTVEVVQSPPPPPPPPPPVPTPVQPPFVSDSPPLKTQVWSDLPPPPPPLISSVGGGGGGGGDIMTIIIIAVAVLLASMGIAAVWVARSRRGRRNVQQGEESKRQQQPATPVMASTPTFAHTSILPRERERRGSTFEPPMADLSDRSDDSESDDEEPPLSLKVTQQFPERRATSFLPPLQQGGKLPQLPASSSMPALRTGRRA</sequence>
<protein>
    <submittedName>
        <fullName evidence="3">Uncharacterized protein</fullName>
    </submittedName>
</protein>
<dbReference type="EMBL" id="BNJQ01000036">
    <property type="protein sequence ID" value="GHP11794.1"/>
    <property type="molecule type" value="Genomic_DNA"/>
</dbReference>
<evidence type="ECO:0000313" key="4">
    <source>
        <dbReference type="Proteomes" id="UP000660262"/>
    </source>
</evidence>
<keyword evidence="2" id="KW-0472">Membrane</keyword>
<feature type="transmembrane region" description="Helical" evidence="2">
    <location>
        <begin position="411"/>
        <end position="434"/>
    </location>
</feature>
<feature type="region of interest" description="Disordered" evidence="1">
    <location>
        <begin position="1"/>
        <end position="21"/>
    </location>
</feature>
<feature type="region of interest" description="Disordered" evidence="1">
    <location>
        <begin position="351"/>
        <end position="402"/>
    </location>
</feature>
<organism evidence="3 4">
    <name type="scientific">Pycnococcus provasolii</name>
    <dbReference type="NCBI Taxonomy" id="41880"/>
    <lineage>
        <taxon>Eukaryota</taxon>
        <taxon>Viridiplantae</taxon>
        <taxon>Chlorophyta</taxon>
        <taxon>Pseudoscourfieldiophyceae</taxon>
        <taxon>Pseudoscourfieldiales</taxon>
        <taxon>Pycnococcaceae</taxon>
        <taxon>Pycnococcus</taxon>
    </lineage>
</organism>
<gene>
    <name evidence="3" type="ORF">PPROV_001052100</name>
</gene>
<reference evidence="3" key="1">
    <citation type="submission" date="2020-10" db="EMBL/GenBank/DDBJ databases">
        <title>Unveiling of a novel bifunctional photoreceptor, Dualchrome1, isolated from a cosmopolitan green alga.</title>
        <authorList>
            <person name="Suzuki S."/>
            <person name="Kawachi M."/>
        </authorList>
    </citation>
    <scope>NUCLEOTIDE SEQUENCE</scope>
    <source>
        <strain evidence="3">NIES 2893</strain>
    </source>
</reference>